<keyword evidence="3 5" id="KW-1133">Transmembrane helix</keyword>
<feature type="transmembrane region" description="Helical" evidence="5">
    <location>
        <begin position="39"/>
        <end position="59"/>
    </location>
</feature>
<proteinExistence type="predicted"/>
<dbReference type="AlphaFoldDB" id="A0AAW2ZMR3"/>
<feature type="transmembrane region" description="Helical" evidence="5">
    <location>
        <begin position="207"/>
        <end position="225"/>
    </location>
</feature>
<comment type="subcellular location">
    <subcellularLocation>
        <location evidence="1">Membrane</location>
        <topology evidence="1">Multi-pass membrane protein</topology>
    </subcellularLocation>
</comment>
<evidence type="ECO:0000256" key="4">
    <source>
        <dbReference type="ARBA" id="ARBA00023136"/>
    </source>
</evidence>
<dbReference type="GO" id="GO:0016020">
    <property type="term" value="C:membrane"/>
    <property type="evidence" value="ECO:0007669"/>
    <property type="project" value="UniProtKB-SubCell"/>
</dbReference>
<organism evidence="7 8">
    <name type="scientific">Acrasis kona</name>
    <dbReference type="NCBI Taxonomy" id="1008807"/>
    <lineage>
        <taxon>Eukaryota</taxon>
        <taxon>Discoba</taxon>
        <taxon>Heterolobosea</taxon>
        <taxon>Tetramitia</taxon>
        <taxon>Eutetramitia</taxon>
        <taxon>Acrasidae</taxon>
        <taxon>Acrasis</taxon>
    </lineage>
</organism>
<dbReference type="EMBL" id="JAOPGA020001714">
    <property type="protein sequence ID" value="KAL0490760.1"/>
    <property type="molecule type" value="Genomic_DNA"/>
</dbReference>
<evidence type="ECO:0000256" key="1">
    <source>
        <dbReference type="ARBA" id="ARBA00004141"/>
    </source>
</evidence>
<evidence type="ECO:0000313" key="8">
    <source>
        <dbReference type="Proteomes" id="UP001431209"/>
    </source>
</evidence>
<keyword evidence="2 5" id="KW-0812">Transmembrane</keyword>
<sequence>MSYVSKIAAGWAAFVGTHMIMSHPGNREAIIDKLGGEQPFLGAYSLVALGTFLPTTYYYNKYLRDVRKGLIKPQIAFTPSKFTKGLGVFLTGAYFFIAPQVMSSPSPSAQNGNKSEAQDVRGLLRVTRHPLFASLGVLGIGRCLSLGTVPALVYWGGMPLFFLIGTWHQDYRQRSVFSQRYFENTSQVPFVAIAQGKQKLGDVYNELNPNMLFIGALLVCAFLVMRGNRARNLLASKNIL</sequence>
<dbReference type="Pfam" id="PF07298">
    <property type="entry name" value="NnrU"/>
    <property type="match status" value="1"/>
</dbReference>
<gene>
    <name evidence="7" type="ORF">AKO1_002545</name>
</gene>
<dbReference type="Proteomes" id="UP001431209">
    <property type="component" value="Unassembled WGS sequence"/>
</dbReference>
<reference evidence="7 8" key="1">
    <citation type="submission" date="2024-03" db="EMBL/GenBank/DDBJ databases">
        <title>The Acrasis kona genome and developmental transcriptomes reveal deep origins of eukaryotic multicellular pathways.</title>
        <authorList>
            <person name="Sheikh S."/>
            <person name="Fu C.-J."/>
            <person name="Brown M.W."/>
            <person name="Baldauf S.L."/>
        </authorList>
    </citation>
    <scope>NUCLEOTIDE SEQUENCE [LARGE SCALE GENOMIC DNA]</scope>
    <source>
        <strain evidence="7 8">ATCC MYA-3509</strain>
    </source>
</reference>
<evidence type="ECO:0000313" key="7">
    <source>
        <dbReference type="EMBL" id="KAL0490760.1"/>
    </source>
</evidence>
<evidence type="ECO:0000259" key="6">
    <source>
        <dbReference type="Pfam" id="PF07298"/>
    </source>
</evidence>
<keyword evidence="8" id="KW-1185">Reference proteome</keyword>
<feature type="transmembrane region" description="Helical" evidence="5">
    <location>
        <begin position="131"/>
        <end position="155"/>
    </location>
</feature>
<evidence type="ECO:0000256" key="5">
    <source>
        <dbReference type="SAM" id="Phobius"/>
    </source>
</evidence>
<comment type="caution">
    <text evidence="7">The sequence shown here is derived from an EMBL/GenBank/DDBJ whole genome shotgun (WGS) entry which is preliminary data.</text>
</comment>
<dbReference type="InterPro" id="IPR009915">
    <property type="entry name" value="NnrU_dom"/>
</dbReference>
<evidence type="ECO:0000256" key="3">
    <source>
        <dbReference type="ARBA" id="ARBA00022989"/>
    </source>
</evidence>
<accession>A0AAW2ZMR3</accession>
<name>A0AAW2ZMR3_9EUKA</name>
<keyword evidence="4 5" id="KW-0472">Membrane</keyword>
<evidence type="ECO:0000256" key="2">
    <source>
        <dbReference type="ARBA" id="ARBA00022692"/>
    </source>
</evidence>
<feature type="domain" description="NnrU" evidence="6">
    <location>
        <begin position="8"/>
        <end position="222"/>
    </location>
</feature>
<protein>
    <submittedName>
        <fullName evidence="7">3 TM domain-containing transmembrane protein</fullName>
    </submittedName>
</protein>
<dbReference type="Gene3D" id="1.20.120.1630">
    <property type="match status" value="1"/>
</dbReference>